<evidence type="ECO:0000313" key="2">
    <source>
        <dbReference type="EMBL" id="RRJ22863.1"/>
    </source>
</evidence>
<gene>
    <name evidence="2" type="ORF">EIK76_01910</name>
</gene>
<protein>
    <submittedName>
        <fullName evidence="2">Uncharacterized protein</fullName>
    </submittedName>
</protein>
<dbReference type="RefSeq" id="WP_046519616.1">
    <property type="nucleotide sequence ID" value="NZ_LAVS01000014.1"/>
</dbReference>
<dbReference type="SUPFAM" id="SSF48452">
    <property type="entry name" value="TPR-like"/>
    <property type="match status" value="1"/>
</dbReference>
<evidence type="ECO:0000313" key="3">
    <source>
        <dbReference type="Proteomes" id="UP000276260"/>
    </source>
</evidence>
<proteinExistence type="predicted"/>
<reference evidence="2 3" key="1">
    <citation type="submission" date="2018-11" db="EMBL/GenBank/DDBJ databases">
        <title>Draft genome analysis of Rheinheimera mesophila isolated from an industrial waste site.</title>
        <authorList>
            <person name="Yu Q."/>
            <person name="Qi Y."/>
            <person name="Zhang H."/>
            <person name="Lu Y."/>
            <person name="Pu J."/>
        </authorList>
    </citation>
    <scope>NUCLEOTIDE SEQUENCE [LARGE SCALE GENOMIC DNA]</scope>
    <source>
        <strain evidence="2 3">IITR13</strain>
    </source>
</reference>
<accession>A0A3P3QRE2</accession>
<dbReference type="InterPro" id="IPR019734">
    <property type="entry name" value="TPR_rpt"/>
</dbReference>
<evidence type="ECO:0000256" key="1">
    <source>
        <dbReference type="PROSITE-ProRule" id="PRU00339"/>
    </source>
</evidence>
<keyword evidence="1" id="KW-0802">TPR repeat</keyword>
<dbReference type="OrthoDB" id="5761728at2"/>
<dbReference type="PROSITE" id="PS50005">
    <property type="entry name" value="TPR"/>
    <property type="match status" value="1"/>
</dbReference>
<dbReference type="EMBL" id="RRCF01000001">
    <property type="protein sequence ID" value="RRJ22863.1"/>
    <property type="molecule type" value="Genomic_DNA"/>
</dbReference>
<dbReference type="Pfam" id="PF14559">
    <property type="entry name" value="TPR_19"/>
    <property type="match status" value="1"/>
</dbReference>
<organism evidence="2 3">
    <name type="scientific">Rheinheimera mesophila</name>
    <dbReference type="NCBI Taxonomy" id="1547515"/>
    <lineage>
        <taxon>Bacteria</taxon>
        <taxon>Pseudomonadati</taxon>
        <taxon>Pseudomonadota</taxon>
        <taxon>Gammaproteobacteria</taxon>
        <taxon>Chromatiales</taxon>
        <taxon>Chromatiaceae</taxon>
        <taxon>Rheinheimera</taxon>
    </lineage>
</organism>
<dbReference type="Proteomes" id="UP000276260">
    <property type="component" value="Unassembled WGS sequence"/>
</dbReference>
<dbReference type="Gene3D" id="1.25.40.10">
    <property type="entry name" value="Tetratricopeptide repeat domain"/>
    <property type="match status" value="1"/>
</dbReference>
<feature type="repeat" description="TPR" evidence="1">
    <location>
        <begin position="100"/>
        <end position="133"/>
    </location>
</feature>
<keyword evidence="3" id="KW-1185">Reference proteome</keyword>
<dbReference type="AlphaFoldDB" id="A0A3P3QRE2"/>
<comment type="caution">
    <text evidence="2">The sequence shown here is derived from an EMBL/GenBank/DDBJ whole genome shotgun (WGS) entry which is preliminary data.</text>
</comment>
<sequence>MVIKPRYRAVVYVFFVGLFTCALTTVVAAPADELVLQTKQVIARPIWVRQIEVQASESGSAADQVKLAQAYLQLARQPGWSRYFDKAQQLLKKAHLPSSAGYWLAMADTAQQQHQFDNALNYLAKVQQLEPDNLNALLMKQRIYLVQNNTTAALAECKKLLGQQELFLLSLCSLEVVGRQGKTKDSYKALQLLARQQQNVPLPQQQWLLAVLAEQAETLQQTGTARGWLEQLLFARGAETAPLPLWVKWADLTLPQDPALVYHTLRDLHQQQQLEDALLLRLALAEKQQAAGQDFQQQMHQRVQLRELRQDTLHSADLAHYYLRLAPDPKKAWYYAKLNSQQAQEPDDQALLSLALAQFEQNPLPSISKGEHL</sequence>
<dbReference type="InterPro" id="IPR011990">
    <property type="entry name" value="TPR-like_helical_dom_sf"/>
</dbReference>
<name>A0A3P3QRE2_9GAMM</name>